<reference evidence="4" key="4">
    <citation type="submission" date="2022-12" db="EMBL/GenBank/DDBJ databases">
        <title>Genome analysis and biological profiling of marine Salinicoccus roseus MOSEL-ME25.</title>
        <authorList>
            <person name="Mirza F.T."/>
            <person name="Xie Y."/>
            <person name="Shinwari Z.K."/>
        </authorList>
    </citation>
    <scope>NUCLEOTIDE SEQUENCE</scope>
    <source>
        <strain evidence="4">MOSEL-ME25</strain>
    </source>
</reference>
<feature type="transmembrane region" description="Helical" evidence="2">
    <location>
        <begin position="14"/>
        <end position="32"/>
    </location>
</feature>
<dbReference type="EMBL" id="NPEZ01000003">
    <property type="protein sequence ID" value="OZT77019.1"/>
    <property type="molecule type" value="Genomic_DNA"/>
</dbReference>
<evidence type="ECO:0000256" key="2">
    <source>
        <dbReference type="SAM" id="Phobius"/>
    </source>
</evidence>
<dbReference type="EMBL" id="JABEVU030000001">
    <property type="protein sequence ID" value="MDB0579645.1"/>
    <property type="molecule type" value="Genomic_DNA"/>
</dbReference>
<evidence type="ECO:0000313" key="3">
    <source>
        <dbReference type="EMBL" id="KIH71561.1"/>
    </source>
</evidence>
<evidence type="ECO:0000313" key="6">
    <source>
        <dbReference type="Proteomes" id="UP000031546"/>
    </source>
</evidence>
<feature type="coiled-coil region" evidence="1">
    <location>
        <begin position="32"/>
        <end position="60"/>
    </location>
</feature>
<protein>
    <submittedName>
        <fullName evidence="3">Uncharacterized protein</fullName>
    </submittedName>
</protein>
<sequence length="67" mass="8276">MMPFLYFPEDKTEYIPALLMLALCILLAYLAYRFVKRHSEKQEEKMKRFEQQVMERIEQEQYHESGR</sequence>
<dbReference type="GeneID" id="77844407"/>
<reference evidence="4" key="3">
    <citation type="submission" date="2020-04" db="EMBL/GenBank/DDBJ databases">
        <authorList>
            <person name="Tanveer F."/>
            <person name="Xie Y."/>
            <person name="Shinwari Z.K."/>
        </authorList>
    </citation>
    <scope>NUCLEOTIDE SEQUENCE</scope>
    <source>
        <strain evidence="4">MOSEL-ME25</strain>
    </source>
</reference>
<evidence type="ECO:0000313" key="7">
    <source>
        <dbReference type="Proteomes" id="UP000216682"/>
    </source>
</evidence>
<dbReference type="AlphaFoldDB" id="A0A0C2HPX7"/>
<evidence type="ECO:0000256" key="1">
    <source>
        <dbReference type="SAM" id="Coils"/>
    </source>
</evidence>
<keyword evidence="2" id="KW-0472">Membrane</keyword>
<keyword evidence="2" id="KW-0812">Transmembrane</keyword>
<reference evidence="3 6" key="1">
    <citation type="submission" date="2015-01" db="EMBL/GenBank/DDBJ databases">
        <title>Genome sequences of high lactate-tolerant strain Salinicoccus roseus W12 with industrial interest.</title>
        <authorList>
            <person name="Wang H."/>
            <person name="Yu B."/>
        </authorList>
    </citation>
    <scope>NUCLEOTIDE SEQUENCE [LARGE SCALE GENOMIC DNA]</scope>
    <source>
        <strain evidence="3 6">W12</strain>
    </source>
</reference>
<dbReference type="OrthoDB" id="2390218at2"/>
<evidence type="ECO:0000313" key="4">
    <source>
        <dbReference type="EMBL" id="MDB0579645.1"/>
    </source>
</evidence>
<comment type="caution">
    <text evidence="3">The sequence shown here is derived from an EMBL/GenBank/DDBJ whole genome shotgun (WGS) entry which is preliminary data.</text>
</comment>
<dbReference type="EMBL" id="JXII01000002">
    <property type="protein sequence ID" value="KIH71561.1"/>
    <property type="molecule type" value="Genomic_DNA"/>
</dbReference>
<dbReference type="Proteomes" id="UP000527860">
    <property type="component" value="Unassembled WGS sequence"/>
</dbReference>
<reference evidence="5 7" key="2">
    <citation type="submission" date="2017-07" db="EMBL/GenBank/DDBJ databases">
        <title>Shotgun whole genome sequences of three halophilic bacterial isolates.</title>
        <authorList>
            <person name="Pozzo T."/>
            <person name="Higdon S.M."/>
            <person name="Quillaguaman J."/>
        </authorList>
    </citation>
    <scope>NUCLEOTIDE SEQUENCE [LARGE SCALE GENOMIC DNA]</scope>
    <source>
        <strain evidence="5 7">BU-1</strain>
    </source>
</reference>
<gene>
    <name evidence="5" type="ORF">CFN03_08040</name>
    <name evidence="4" type="ORF">F7P68_0003805</name>
    <name evidence="3" type="ORF">SN16_02490</name>
</gene>
<accession>A0A0C2HPX7</accession>
<keyword evidence="2" id="KW-1133">Transmembrane helix</keyword>
<proteinExistence type="predicted"/>
<evidence type="ECO:0000313" key="5">
    <source>
        <dbReference type="EMBL" id="OZT77019.1"/>
    </source>
</evidence>
<dbReference type="Proteomes" id="UP000216682">
    <property type="component" value="Unassembled WGS sequence"/>
</dbReference>
<keyword evidence="1" id="KW-0175">Coiled coil</keyword>
<name>A0A0C2HPX7_9STAP</name>
<dbReference type="Proteomes" id="UP000031546">
    <property type="component" value="Unassembled WGS sequence"/>
</dbReference>
<organism evidence="3 6">
    <name type="scientific">Salinicoccus roseus</name>
    <dbReference type="NCBI Taxonomy" id="45670"/>
    <lineage>
        <taxon>Bacteria</taxon>
        <taxon>Bacillati</taxon>
        <taxon>Bacillota</taxon>
        <taxon>Bacilli</taxon>
        <taxon>Bacillales</taxon>
        <taxon>Staphylococcaceae</taxon>
        <taxon>Salinicoccus</taxon>
    </lineage>
</organism>
<evidence type="ECO:0000313" key="8">
    <source>
        <dbReference type="Proteomes" id="UP000527860"/>
    </source>
</evidence>
<keyword evidence="8" id="KW-1185">Reference proteome</keyword>
<dbReference type="RefSeq" id="WP_040105025.1">
    <property type="nucleotide sequence ID" value="NZ_BMCA01000001.1"/>
</dbReference>